<reference evidence="2" key="1">
    <citation type="submission" date="2020-05" db="EMBL/GenBank/DDBJ databases">
        <authorList>
            <person name="Chiriac C."/>
            <person name="Salcher M."/>
            <person name="Ghai R."/>
            <person name="Kavagutti S V."/>
        </authorList>
    </citation>
    <scope>NUCLEOTIDE SEQUENCE</scope>
</reference>
<feature type="domain" description="DAGKc" evidence="1">
    <location>
        <begin position="1"/>
        <end position="146"/>
    </location>
</feature>
<protein>
    <submittedName>
        <fullName evidence="2">Unannotated protein</fullName>
    </submittedName>
</protein>
<dbReference type="InterPro" id="IPR050187">
    <property type="entry name" value="Lipid_Phosphate_FormReg"/>
</dbReference>
<dbReference type="InterPro" id="IPR016064">
    <property type="entry name" value="NAD/diacylglycerol_kinase_sf"/>
</dbReference>
<organism evidence="2">
    <name type="scientific">freshwater metagenome</name>
    <dbReference type="NCBI Taxonomy" id="449393"/>
    <lineage>
        <taxon>unclassified sequences</taxon>
        <taxon>metagenomes</taxon>
        <taxon>ecological metagenomes</taxon>
    </lineage>
</organism>
<dbReference type="InterPro" id="IPR001206">
    <property type="entry name" value="Diacylglycerol_kinase_cat_dom"/>
</dbReference>
<dbReference type="AlphaFoldDB" id="A0A6J5Z207"/>
<dbReference type="Gene3D" id="2.60.200.40">
    <property type="match status" value="1"/>
</dbReference>
<dbReference type="SUPFAM" id="SSF111331">
    <property type="entry name" value="NAD kinase/diacylglycerol kinase-like"/>
    <property type="match status" value="1"/>
</dbReference>
<dbReference type="PANTHER" id="PTHR12358:SF54">
    <property type="entry name" value="SPHINGOSINE KINASE RELATED PROTEIN"/>
    <property type="match status" value="1"/>
</dbReference>
<gene>
    <name evidence="2" type="ORF">UFOPK3770_00620</name>
</gene>
<dbReference type="InterPro" id="IPR017438">
    <property type="entry name" value="ATP-NAD_kinase_N"/>
</dbReference>
<evidence type="ECO:0000259" key="1">
    <source>
        <dbReference type="PROSITE" id="PS50146"/>
    </source>
</evidence>
<dbReference type="Pfam" id="PF00781">
    <property type="entry name" value="DAGK_cat"/>
    <property type="match status" value="1"/>
</dbReference>
<evidence type="ECO:0000313" key="2">
    <source>
        <dbReference type="EMBL" id="CAB4336661.1"/>
    </source>
</evidence>
<name>A0A6J5Z207_9ZZZZ</name>
<dbReference type="PANTHER" id="PTHR12358">
    <property type="entry name" value="SPHINGOSINE KINASE"/>
    <property type="match status" value="1"/>
</dbReference>
<dbReference type="PROSITE" id="PS50146">
    <property type="entry name" value="DAGK"/>
    <property type="match status" value="1"/>
</dbReference>
<dbReference type="GO" id="GO:0016301">
    <property type="term" value="F:kinase activity"/>
    <property type="evidence" value="ECO:0007669"/>
    <property type="project" value="InterPro"/>
</dbReference>
<proteinExistence type="predicted"/>
<dbReference type="SMART" id="SM00046">
    <property type="entry name" value="DAGKc"/>
    <property type="match status" value="1"/>
</dbReference>
<dbReference type="Gene3D" id="3.40.50.10330">
    <property type="entry name" value="Probable inorganic polyphosphate/atp-NAD kinase, domain 1"/>
    <property type="match status" value="1"/>
</dbReference>
<dbReference type="EMBL" id="CAESAJ010000051">
    <property type="protein sequence ID" value="CAB4336661.1"/>
    <property type="molecule type" value="Genomic_DNA"/>
</dbReference>
<sequence length="320" mass="34776">MRALLVVNTFATQTSIELSELIAAALQSRVDLTVVNTEAPGDATTVAKEFTDARSGNSNHSDNEVIIALGGDGTSNEIANGILSAPMDSTQNTLPILAALPGGNANVYSRNLGFHRDAIKATAQLLRAIDSMNVRTMDVGLVSTPTHDRYFLFNAGYGLDAAVVARMQEYRASRNRVSDARYLATALQVLANGRERTHPHIQINEYEQRVHFAIVTNMSPWTYLGKRAIDPAPRSTGSDGLSVIASTSMSIKNVARLSREFIRSADVANNPDAITLSHQNEVRCQSDRPEWLQIDGEALEQVTSVQIRQSKAALRVLTCV</sequence>
<accession>A0A6J5Z207</accession>